<proteinExistence type="inferred from homology"/>
<evidence type="ECO:0000256" key="3">
    <source>
        <dbReference type="ARBA" id="ARBA00038295"/>
    </source>
</evidence>
<dbReference type="InterPro" id="IPR052255">
    <property type="entry name" value="RNA_pol_II_subunit5-mediator"/>
</dbReference>
<dbReference type="InterPro" id="IPR009053">
    <property type="entry name" value="Prefoldin"/>
</dbReference>
<keyword evidence="6" id="KW-1185">Reference proteome</keyword>
<keyword evidence="4" id="KW-0175">Coiled coil</keyword>
<dbReference type="GO" id="GO:0005634">
    <property type="term" value="C:nucleus"/>
    <property type="evidence" value="ECO:0007669"/>
    <property type="project" value="UniProtKB-SubCell"/>
</dbReference>
<evidence type="ECO:0000313" key="6">
    <source>
        <dbReference type="Proteomes" id="UP000504606"/>
    </source>
</evidence>
<dbReference type="GO" id="GO:0003714">
    <property type="term" value="F:transcription corepressor activity"/>
    <property type="evidence" value="ECO:0007669"/>
    <property type="project" value="TreeGrafter"/>
</dbReference>
<feature type="compositionally biased region" description="Acidic residues" evidence="5">
    <location>
        <begin position="231"/>
        <end position="256"/>
    </location>
</feature>
<dbReference type="Proteomes" id="UP000504606">
    <property type="component" value="Unplaced"/>
</dbReference>
<dbReference type="SUPFAM" id="SSF46579">
    <property type="entry name" value="Prefoldin"/>
    <property type="match status" value="1"/>
</dbReference>
<gene>
    <name evidence="7" type="primary">LOC113201995</name>
</gene>
<accession>A0A6J1RRW1</accession>
<name>A0A6J1RRW1_FRAOC</name>
<dbReference type="Pfam" id="PF02996">
    <property type="entry name" value="Prefoldin"/>
    <property type="match status" value="1"/>
</dbReference>
<feature type="compositionally biased region" description="Polar residues" evidence="5">
    <location>
        <begin position="367"/>
        <end position="382"/>
    </location>
</feature>
<feature type="compositionally biased region" description="Polar residues" evidence="5">
    <location>
        <begin position="480"/>
        <end position="498"/>
    </location>
</feature>
<feature type="region of interest" description="Disordered" evidence="5">
    <location>
        <begin position="230"/>
        <end position="276"/>
    </location>
</feature>
<sequence>MILFEVIFKMSLPQSSIGIHSTHFPQRLPDKETLWQNSYIEAFQKNYESVQRWTRWKEDHEAVKTALSTLPDQLSHEVVIPFGTKALVKAKLVHTNEILTSIGGSYFVKQSAKQGIALCDRRISDSEEMLKKLEGERTLLSNRQTLPKLEEAFPDDTKEIIEEYNEEAEAEWRKQHRKKEAEYRRKLADLREKQRENPQIKTEEDIFRRLDELELEEELNDELERLHAEYEADYENNNEDDDGESSEDEETGDSDNGDSVKIPIFSKQSSTVVEVESDNVHSVNTLLHNRKETNTDIHCSKSSKSLDIPSSSLSPLEAWGENSSVKFETGKKSRRISFADESQKLPVVCKDKLEEVKLDERIYVRFQHSNEPPKQPLSQSASLRMEKDESSLYLTPADIYNSYKSNLKSPSPKSILKKSSSYPDKFQNKKQEKPIQTSASFGSEFGLKSFSSSEEDEDVTVNYQQARDLSHLPPVLCDVQESTTKQLQRSAQEPSQRPVSRFKQARQSGKKS</sequence>
<dbReference type="RefSeq" id="XP_026271809.1">
    <property type="nucleotide sequence ID" value="XM_026416024.2"/>
</dbReference>
<feature type="region of interest" description="Disordered" evidence="5">
    <location>
        <begin position="403"/>
        <end position="440"/>
    </location>
</feature>
<dbReference type="AlphaFoldDB" id="A0A6J1RRW1"/>
<dbReference type="GO" id="GO:0000122">
    <property type="term" value="P:negative regulation of transcription by RNA polymerase II"/>
    <property type="evidence" value="ECO:0007669"/>
    <property type="project" value="TreeGrafter"/>
</dbReference>
<dbReference type="PANTHER" id="PTHR15111">
    <property type="entry name" value="RNA POLYMERASE II SUBUNIT 5-MEDIATING PROTEIN NNX3"/>
    <property type="match status" value="1"/>
</dbReference>
<feature type="compositionally biased region" description="Low complexity" evidence="5">
    <location>
        <begin position="403"/>
        <end position="423"/>
    </location>
</feature>
<dbReference type="InterPro" id="IPR004127">
    <property type="entry name" value="Prefoldin_subunit_alpha"/>
</dbReference>
<dbReference type="CDD" id="cd23159">
    <property type="entry name" value="Prefoldin_URI1"/>
    <property type="match status" value="1"/>
</dbReference>
<reference evidence="7" key="1">
    <citation type="submission" date="2025-08" db="UniProtKB">
        <authorList>
            <consortium name="RefSeq"/>
        </authorList>
    </citation>
    <scope>IDENTIFICATION</scope>
    <source>
        <tissue evidence="7">Whole organism</tissue>
    </source>
</reference>
<evidence type="ECO:0000256" key="1">
    <source>
        <dbReference type="ARBA" id="ARBA00004123"/>
    </source>
</evidence>
<dbReference type="PANTHER" id="PTHR15111:SF0">
    <property type="entry name" value="UNCONVENTIONAL PREFOLDIN RPB5 INTERACTOR 1"/>
    <property type="match status" value="1"/>
</dbReference>
<comment type="similarity">
    <text evidence="3">Belongs to the RNA polymerase II subunit 5-mediating protein family.</text>
</comment>
<keyword evidence="2" id="KW-0539">Nucleus</keyword>
<dbReference type="Gene3D" id="1.10.287.370">
    <property type="match status" value="1"/>
</dbReference>
<dbReference type="GO" id="GO:0003682">
    <property type="term" value="F:chromatin binding"/>
    <property type="evidence" value="ECO:0007669"/>
    <property type="project" value="TreeGrafter"/>
</dbReference>
<dbReference type="GO" id="GO:0019212">
    <property type="term" value="F:phosphatase inhibitor activity"/>
    <property type="evidence" value="ECO:0007669"/>
    <property type="project" value="TreeGrafter"/>
</dbReference>
<dbReference type="OrthoDB" id="21413at2759"/>
<evidence type="ECO:0000256" key="4">
    <source>
        <dbReference type="SAM" id="Coils"/>
    </source>
</evidence>
<dbReference type="CTD" id="37924"/>
<feature type="region of interest" description="Disordered" evidence="5">
    <location>
        <begin position="367"/>
        <end position="388"/>
    </location>
</feature>
<evidence type="ECO:0000256" key="2">
    <source>
        <dbReference type="ARBA" id="ARBA00023242"/>
    </source>
</evidence>
<evidence type="ECO:0000256" key="5">
    <source>
        <dbReference type="SAM" id="MobiDB-lite"/>
    </source>
</evidence>
<evidence type="ECO:0000313" key="7">
    <source>
        <dbReference type="RefSeq" id="XP_026271809.1"/>
    </source>
</evidence>
<feature type="region of interest" description="Disordered" evidence="5">
    <location>
        <begin position="470"/>
        <end position="512"/>
    </location>
</feature>
<protein>
    <submittedName>
        <fullName evidence="7">Unconventional prefoldin RPB5 interactor</fullName>
    </submittedName>
</protein>
<organism evidence="6 7">
    <name type="scientific">Frankliniella occidentalis</name>
    <name type="common">Western flower thrips</name>
    <name type="synonym">Euthrips occidentalis</name>
    <dbReference type="NCBI Taxonomy" id="133901"/>
    <lineage>
        <taxon>Eukaryota</taxon>
        <taxon>Metazoa</taxon>
        <taxon>Ecdysozoa</taxon>
        <taxon>Arthropoda</taxon>
        <taxon>Hexapoda</taxon>
        <taxon>Insecta</taxon>
        <taxon>Pterygota</taxon>
        <taxon>Neoptera</taxon>
        <taxon>Paraneoptera</taxon>
        <taxon>Thysanoptera</taxon>
        <taxon>Terebrantia</taxon>
        <taxon>Thripoidea</taxon>
        <taxon>Thripidae</taxon>
        <taxon>Frankliniella</taxon>
    </lineage>
</organism>
<comment type="subcellular location">
    <subcellularLocation>
        <location evidence="1">Nucleus</location>
    </subcellularLocation>
</comment>
<dbReference type="KEGG" id="foc:113201995"/>
<dbReference type="GeneID" id="113201995"/>
<feature type="coiled-coil region" evidence="4">
    <location>
        <begin position="116"/>
        <end position="143"/>
    </location>
</feature>